<dbReference type="InterPro" id="IPR011333">
    <property type="entry name" value="SKP1/BTB/POZ_sf"/>
</dbReference>
<feature type="region of interest" description="Disordered" evidence="3">
    <location>
        <begin position="122"/>
        <end position="147"/>
    </location>
</feature>
<dbReference type="InterPro" id="IPR036236">
    <property type="entry name" value="Znf_C2H2_sf"/>
</dbReference>
<dbReference type="OrthoDB" id="6359816at2759"/>
<dbReference type="Gene3D" id="3.30.160.60">
    <property type="entry name" value="Classic Zinc Finger"/>
    <property type="match status" value="1"/>
</dbReference>
<feature type="domain" description="BTB" evidence="4">
    <location>
        <begin position="32"/>
        <end position="98"/>
    </location>
</feature>
<evidence type="ECO:0000259" key="4">
    <source>
        <dbReference type="PROSITE" id="PS50097"/>
    </source>
</evidence>
<dbReference type="SUPFAM" id="SSF57667">
    <property type="entry name" value="beta-beta-alpha zinc fingers"/>
    <property type="match status" value="1"/>
</dbReference>
<dbReference type="InterPro" id="IPR000210">
    <property type="entry name" value="BTB/POZ_dom"/>
</dbReference>
<dbReference type="Pfam" id="PF00651">
    <property type="entry name" value="BTB"/>
    <property type="match status" value="1"/>
</dbReference>
<organism evidence="6">
    <name type="scientific">Lepeophtheirus salmonis</name>
    <name type="common">Salmon louse</name>
    <name type="synonym">Caligus salmonis</name>
    <dbReference type="NCBI Taxonomy" id="72036"/>
    <lineage>
        <taxon>Eukaryota</taxon>
        <taxon>Metazoa</taxon>
        <taxon>Ecdysozoa</taxon>
        <taxon>Arthropoda</taxon>
        <taxon>Crustacea</taxon>
        <taxon>Multicrustacea</taxon>
        <taxon>Hexanauplia</taxon>
        <taxon>Copepoda</taxon>
        <taxon>Siphonostomatoida</taxon>
        <taxon>Caligidae</taxon>
        <taxon>Lepeophtheirus</taxon>
    </lineage>
</organism>
<evidence type="ECO:0000313" key="6">
    <source>
        <dbReference type="EMBL" id="ACO11836.1"/>
    </source>
</evidence>
<dbReference type="PROSITE" id="PS50097">
    <property type="entry name" value="BTB"/>
    <property type="match status" value="1"/>
</dbReference>
<protein>
    <submittedName>
        <fullName evidence="6">Broad-complex core protein isoform 6</fullName>
    </submittedName>
</protein>
<dbReference type="EMBL" id="BT077412">
    <property type="protein sequence ID" value="ACO11836.1"/>
    <property type="molecule type" value="mRNA"/>
</dbReference>
<gene>
    <name evidence="6" type="primary">BRC4</name>
</gene>
<dbReference type="SUPFAM" id="SSF54695">
    <property type="entry name" value="POZ domain"/>
    <property type="match status" value="1"/>
</dbReference>
<evidence type="ECO:0000256" key="1">
    <source>
        <dbReference type="ARBA" id="ARBA00023242"/>
    </source>
</evidence>
<dbReference type="PANTHER" id="PTHR23110:SF84">
    <property type="entry name" value="AGAP003685-PA"/>
    <property type="match status" value="1"/>
</dbReference>
<dbReference type="PANTHER" id="PTHR23110">
    <property type="entry name" value="BTB DOMAIN TRANSCRIPTION FACTOR"/>
    <property type="match status" value="1"/>
</dbReference>
<evidence type="ECO:0000256" key="2">
    <source>
        <dbReference type="PROSITE-ProRule" id="PRU00042"/>
    </source>
</evidence>
<reference evidence="6" key="1">
    <citation type="submission" date="2009-06" db="EMBL/GenBank/DDBJ databases">
        <title>Lepeophtheirus salmonis ESTs and full-length cDNAs.</title>
        <authorList>
            <person name="Yasuike M."/>
            <person name="von Schalburg K."/>
            <person name="Cooper G."/>
            <person name="Leong J."/>
            <person name="Jones S.R.M."/>
            <person name="Koop B.F."/>
        </authorList>
    </citation>
    <scope>NUCLEOTIDE SEQUENCE</scope>
    <source>
        <strain evidence="6">Pacific form</strain>
        <tissue evidence="6">Whole</tissue>
    </source>
</reference>
<proteinExistence type="evidence at transcript level"/>
<dbReference type="SMART" id="SM00355">
    <property type="entry name" value="ZnF_C2H2"/>
    <property type="match status" value="2"/>
</dbReference>
<dbReference type="GO" id="GO:0003006">
    <property type="term" value="P:developmental process involved in reproduction"/>
    <property type="evidence" value="ECO:0007669"/>
    <property type="project" value="UniProtKB-ARBA"/>
</dbReference>
<name>C1BS33_LEPSM</name>
<dbReference type="GO" id="GO:0005634">
    <property type="term" value="C:nucleus"/>
    <property type="evidence" value="ECO:0007669"/>
    <property type="project" value="TreeGrafter"/>
</dbReference>
<feature type="compositionally biased region" description="Low complexity" evidence="3">
    <location>
        <begin position="128"/>
        <end position="138"/>
    </location>
</feature>
<dbReference type="InterPro" id="IPR013087">
    <property type="entry name" value="Znf_C2H2_type"/>
</dbReference>
<accession>C1BS33</accession>
<dbReference type="GO" id="GO:0048513">
    <property type="term" value="P:animal organ development"/>
    <property type="evidence" value="ECO:0007669"/>
    <property type="project" value="UniProtKB-ARBA"/>
</dbReference>
<keyword evidence="2" id="KW-0479">Metal-binding</keyword>
<keyword evidence="2" id="KW-0862">Zinc</keyword>
<dbReference type="Gene3D" id="3.30.710.10">
    <property type="entry name" value="Potassium Channel Kv1.1, Chain A"/>
    <property type="match status" value="1"/>
</dbReference>
<dbReference type="CDD" id="cd18315">
    <property type="entry name" value="BTB_POZ_BAB-like"/>
    <property type="match status" value="1"/>
</dbReference>
<dbReference type="InterPro" id="IPR051095">
    <property type="entry name" value="Dros_DevTransReg"/>
</dbReference>
<dbReference type="GO" id="GO:0006357">
    <property type="term" value="P:regulation of transcription by RNA polymerase II"/>
    <property type="evidence" value="ECO:0007669"/>
    <property type="project" value="TreeGrafter"/>
</dbReference>
<feature type="domain" description="C2H2-type" evidence="5">
    <location>
        <begin position="258"/>
        <end position="286"/>
    </location>
</feature>
<dbReference type="PROSITE" id="PS00028">
    <property type="entry name" value="ZINC_FINGER_C2H2_1"/>
    <property type="match status" value="1"/>
</dbReference>
<dbReference type="PROSITE" id="PS50157">
    <property type="entry name" value="ZINC_FINGER_C2H2_2"/>
    <property type="match status" value="1"/>
</dbReference>
<keyword evidence="2" id="KW-0863">Zinc-finger</keyword>
<dbReference type="GO" id="GO:0008270">
    <property type="term" value="F:zinc ion binding"/>
    <property type="evidence" value="ECO:0007669"/>
    <property type="project" value="UniProtKB-KW"/>
</dbReference>
<sequence>MGSVERLCLLWNGYESNFKKGFFNLRQNEELFDVTLISGSKMIKAHKVILSACSPVFRSIIGSAPFQTHPLIYLRGINFNHLELLISFMYYGEVSVIQEELEDFISVAEEFQFEGLSNDPLSEKRCESQTSSFSTASSNPYTPHDSRDLSVVNDDINDFLSKSVPNTKNEDCYILDMSNDSEFTQNEPELMVTNNEAIDISSNRSKEFIEALNREIRQHYCKPIMGKGFQCKKCNFITKHQPSIRHHIEARHIVTKGFICSICDTTFKTRKTLRTHNYKSHKRGSTVFERLKVIQ</sequence>
<dbReference type="AlphaFoldDB" id="C1BS33"/>
<evidence type="ECO:0000256" key="3">
    <source>
        <dbReference type="SAM" id="MobiDB-lite"/>
    </source>
</evidence>
<dbReference type="GO" id="GO:0048666">
    <property type="term" value="P:neuron development"/>
    <property type="evidence" value="ECO:0007669"/>
    <property type="project" value="UniProtKB-ARBA"/>
</dbReference>
<dbReference type="SMART" id="SM00225">
    <property type="entry name" value="BTB"/>
    <property type="match status" value="1"/>
</dbReference>
<keyword evidence="1" id="KW-0539">Nucleus</keyword>
<evidence type="ECO:0000259" key="5">
    <source>
        <dbReference type="PROSITE" id="PS50157"/>
    </source>
</evidence>